<protein>
    <submittedName>
        <fullName evidence="1">Uncharacterized protein</fullName>
    </submittedName>
</protein>
<comment type="caution">
    <text evidence="1">The sequence shown here is derived from an EMBL/GenBank/DDBJ whole genome shotgun (WGS) entry which is preliminary data.</text>
</comment>
<gene>
    <name evidence="1" type="ORF">CRV2_00002767</name>
</gene>
<reference evidence="1" key="2">
    <citation type="submission" date="2021-10" db="EMBL/GenBank/DDBJ databases">
        <authorList>
            <person name="Piombo E."/>
        </authorList>
    </citation>
    <scope>NUCLEOTIDE SEQUENCE</scope>
</reference>
<organism evidence="1 2">
    <name type="scientific">Clonostachys rosea f. rosea IK726</name>
    <dbReference type="NCBI Taxonomy" id="1349383"/>
    <lineage>
        <taxon>Eukaryota</taxon>
        <taxon>Fungi</taxon>
        <taxon>Dikarya</taxon>
        <taxon>Ascomycota</taxon>
        <taxon>Pezizomycotina</taxon>
        <taxon>Sordariomycetes</taxon>
        <taxon>Hypocreomycetidae</taxon>
        <taxon>Hypocreales</taxon>
        <taxon>Bionectriaceae</taxon>
        <taxon>Clonostachys</taxon>
    </lineage>
</organism>
<keyword evidence="2" id="KW-1185">Reference proteome</keyword>
<evidence type="ECO:0000313" key="2">
    <source>
        <dbReference type="Proteomes" id="UP000836387"/>
    </source>
</evidence>
<evidence type="ECO:0000313" key="1">
    <source>
        <dbReference type="EMBL" id="CAG9941338.1"/>
    </source>
</evidence>
<accession>A0ACA9TKG6</accession>
<dbReference type="Proteomes" id="UP000836387">
    <property type="component" value="Unassembled WGS sequence"/>
</dbReference>
<proteinExistence type="predicted"/>
<name>A0ACA9TKG6_BIOOC</name>
<dbReference type="EMBL" id="CADEHS020000005">
    <property type="protein sequence ID" value="CAG9941338.1"/>
    <property type="molecule type" value="Genomic_DNA"/>
</dbReference>
<reference evidence="1" key="1">
    <citation type="submission" date="2020-04" db="EMBL/GenBank/DDBJ databases">
        <authorList>
            <person name="Broberg M."/>
        </authorList>
    </citation>
    <scope>NUCLEOTIDE SEQUENCE</scope>
</reference>
<sequence length="165" mass="19144">MRILDQLRGMVTELRSVPPPEGTQVSSINGGPFWDCRLPSRDYWGPYSTIREFHEALVNGVPWDCDCTKFPDLAELFTFYRQAENKLVLTHGDLSSLNILIQGDNVVGIVDWETAGWFPSYWEYTTAKYVNPQNPFWADPVDHFISPMPEELKMETIRRKYFGDF</sequence>